<protein>
    <submittedName>
        <fullName evidence="4">Alginate lyase family protein</fullName>
    </submittedName>
</protein>
<dbReference type="Pfam" id="PF05426">
    <property type="entry name" value="Alginate_lyase"/>
    <property type="match status" value="1"/>
</dbReference>
<organism evidence="4 5">
    <name type="scientific">Namhaeicola litoreus</name>
    <dbReference type="NCBI Taxonomy" id="1052145"/>
    <lineage>
        <taxon>Bacteria</taxon>
        <taxon>Pseudomonadati</taxon>
        <taxon>Bacteroidota</taxon>
        <taxon>Flavobacteriia</taxon>
        <taxon>Flavobacteriales</taxon>
        <taxon>Flavobacteriaceae</taxon>
        <taxon>Namhaeicola</taxon>
    </lineage>
</organism>
<name>A0ABW3Y6K0_9FLAO</name>
<evidence type="ECO:0000313" key="4">
    <source>
        <dbReference type="EMBL" id="MFD1316399.1"/>
    </source>
</evidence>
<keyword evidence="5" id="KW-1185">Reference proteome</keyword>
<comment type="caution">
    <text evidence="4">The sequence shown here is derived from an EMBL/GenBank/DDBJ whole genome shotgun (WGS) entry which is preliminary data.</text>
</comment>
<accession>A0ABW3Y6K0</accession>
<sequence length="394" mass="45248">MKKNLLYVLICFFFLSRLTSQELTNLDFELVESAQKKIADKDTLYLLAIEKLIRNADKALYEGPFTVMSKTQVPPSGNKHDYLSLAPYFWPDPDQPNGLPWMRKDGQVNPGTRGDNVDYEEKNNFFRNVKILSWAFYFSNNKKYAEKAKELLEVWFINPETKMNPNLNYAQGIPGQNDGRCFGIIEFGGISEIITAIELLELKNALDAKTSKELRSWLSEYLNWLQTSEFGIQEKTRSNNHATHYDGQVVSLLLFLNRNEEAREVLVSVKTNRIATQIEPDGSQPHELGRTNALSYSTMNLKGLTKLAYFGKRNNIDIWNYKAENGASIQKAYAFLAPYALGEKEWDYEQIKDLEGSLENLKKLFRNAANIFGINEVIDPKIYNELNNPIMSFL</sequence>
<reference evidence="5" key="1">
    <citation type="journal article" date="2019" name="Int. J. Syst. Evol. Microbiol.">
        <title>The Global Catalogue of Microorganisms (GCM) 10K type strain sequencing project: providing services to taxonomists for standard genome sequencing and annotation.</title>
        <authorList>
            <consortium name="The Broad Institute Genomics Platform"/>
            <consortium name="The Broad Institute Genome Sequencing Center for Infectious Disease"/>
            <person name="Wu L."/>
            <person name="Ma J."/>
        </authorList>
    </citation>
    <scope>NUCLEOTIDE SEQUENCE [LARGE SCALE GENOMIC DNA]</scope>
    <source>
        <strain evidence="5">CCUG 61485</strain>
    </source>
</reference>
<dbReference type="InterPro" id="IPR008397">
    <property type="entry name" value="Alginate_lyase_dom"/>
</dbReference>
<proteinExistence type="predicted"/>
<dbReference type="EMBL" id="JBHTMY010000003">
    <property type="protein sequence ID" value="MFD1316399.1"/>
    <property type="molecule type" value="Genomic_DNA"/>
</dbReference>
<keyword evidence="2 4" id="KW-0456">Lyase</keyword>
<dbReference type="Proteomes" id="UP001597201">
    <property type="component" value="Unassembled WGS sequence"/>
</dbReference>
<evidence type="ECO:0000256" key="2">
    <source>
        <dbReference type="ARBA" id="ARBA00023239"/>
    </source>
</evidence>
<feature type="domain" description="Alginate lyase" evidence="3">
    <location>
        <begin position="66"/>
        <end position="346"/>
    </location>
</feature>
<dbReference type="Gene3D" id="1.50.10.100">
    <property type="entry name" value="Chondroitin AC/alginate lyase"/>
    <property type="match status" value="1"/>
</dbReference>
<evidence type="ECO:0000259" key="3">
    <source>
        <dbReference type="Pfam" id="PF05426"/>
    </source>
</evidence>
<keyword evidence="1" id="KW-0732">Signal</keyword>
<dbReference type="InterPro" id="IPR008929">
    <property type="entry name" value="Chondroitin_lyas"/>
</dbReference>
<gene>
    <name evidence="4" type="ORF">ACFQ39_12290</name>
</gene>
<dbReference type="SUPFAM" id="SSF48230">
    <property type="entry name" value="Chondroitin AC/alginate lyase"/>
    <property type="match status" value="1"/>
</dbReference>
<evidence type="ECO:0000313" key="5">
    <source>
        <dbReference type="Proteomes" id="UP001597201"/>
    </source>
</evidence>
<dbReference type="RefSeq" id="WP_377179337.1">
    <property type="nucleotide sequence ID" value="NZ_JBHTMY010000003.1"/>
</dbReference>
<dbReference type="GO" id="GO:0016829">
    <property type="term" value="F:lyase activity"/>
    <property type="evidence" value="ECO:0007669"/>
    <property type="project" value="UniProtKB-KW"/>
</dbReference>
<evidence type="ECO:0000256" key="1">
    <source>
        <dbReference type="ARBA" id="ARBA00022729"/>
    </source>
</evidence>